<feature type="domain" description="Ima1 N-terminal" evidence="7">
    <location>
        <begin position="11"/>
        <end position="142"/>
    </location>
</feature>
<evidence type="ECO:0000256" key="4">
    <source>
        <dbReference type="ARBA" id="ARBA00023136"/>
    </source>
</evidence>
<sequence>MGLLSLRRPIIECYYCGTPAGQLTAASQTASFVCNSCQAPNKLFRGKPVDTDPAWYDAVLNEAAFAHRASPASTSLQTQPSTGLFCRECLSHQALHLHLLSSYVPADCTPAEEARLLDQLDDYKVSLSRRYPLVCGSCLPAVQDLLDKRDYKVKAASLGARLSQSRLPRAREPALRSTAYDPSTVVHTLCQMLALAGFAVLAFDPEIIARLSALERNAPIASLLCTTISCFFWDPEYARLQMFRAKGIHFVRLSPTTLLTMRWLQVVMHLCLAGLVARLGAIDHLSGVHTRLLANLGMMLTFCLTTFERYLAPRAIRPVRMRFSVGHSSLAAPERREPRPAARDLPADTPRPQAIFGESSMLPSAAESLAHDVVMESADPIQAREQSELILAQQTFFPPARSTGLEDLLGDQLRIREPHPVDVNSTWLSWLKKS</sequence>
<dbReference type="eggNOG" id="KOG4623">
    <property type="taxonomic scope" value="Eukaryota"/>
</dbReference>
<accession>G7DTF0</accession>
<dbReference type="PANTHER" id="PTHR28538">
    <property type="entry name" value="INTEGRAL INNER NUCLEAR MEMBRANE PROTEIN IMA1"/>
    <property type="match status" value="1"/>
</dbReference>
<feature type="region of interest" description="Disordered" evidence="6">
    <location>
        <begin position="330"/>
        <end position="350"/>
    </location>
</feature>
<dbReference type="GO" id="GO:0034992">
    <property type="term" value="C:microtubule organizing center attachment site"/>
    <property type="evidence" value="ECO:0007669"/>
    <property type="project" value="TreeGrafter"/>
</dbReference>
<evidence type="ECO:0000313" key="8">
    <source>
        <dbReference type="EMBL" id="GAA93797.1"/>
    </source>
</evidence>
<dbReference type="GO" id="GO:0005637">
    <property type="term" value="C:nuclear inner membrane"/>
    <property type="evidence" value="ECO:0007669"/>
    <property type="project" value="UniProtKB-SubCell"/>
</dbReference>
<proteinExistence type="predicted"/>
<evidence type="ECO:0000256" key="2">
    <source>
        <dbReference type="ARBA" id="ARBA00022692"/>
    </source>
</evidence>
<keyword evidence="5" id="KW-0539">Nucleus</keyword>
<dbReference type="RefSeq" id="XP_014571432.1">
    <property type="nucleotide sequence ID" value="XM_014715946.1"/>
</dbReference>
<comment type="caution">
    <text evidence="8">The sequence shown here is derived from an EMBL/GenBank/DDBJ whole genome shotgun (WGS) entry which is preliminary data.</text>
</comment>
<dbReference type="OrthoDB" id="5966927at2759"/>
<evidence type="ECO:0000313" key="9">
    <source>
        <dbReference type="Proteomes" id="UP000009131"/>
    </source>
</evidence>
<dbReference type="AlphaFoldDB" id="G7DTF0"/>
<evidence type="ECO:0000256" key="3">
    <source>
        <dbReference type="ARBA" id="ARBA00022989"/>
    </source>
</evidence>
<keyword evidence="4" id="KW-0472">Membrane</keyword>
<evidence type="ECO:0000256" key="1">
    <source>
        <dbReference type="ARBA" id="ARBA00004473"/>
    </source>
</evidence>
<dbReference type="InterPro" id="IPR018617">
    <property type="entry name" value="Ima1_N"/>
</dbReference>
<dbReference type="Proteomes" id="UP000009131">
    <property type="component" value="Unassembled WGS sequence"/>
</dbReference>
<dbReference type="EMBL" id="BABT02000025">
    <property type="protein sequence ID" value="GAA93797.1"/>
    <property type="molecule type" value="Genomic_DNA"/>
</dbReference>
<organism evidence="8 9">
    <name type="scientific">Mixia osmundae (strain CBS 9802 / IAM 14324 / JCM 22182 / KY 12970)</name>
    <dbReference type="NCBI Taxonomy" id="764103"/>
    <lineage>
        <taxon>Eukaryota</taxon>
        <taxon>Fungi</taxon>
        <taxon>Dikarya</taxon>
        <taxon>Basidiomycota</taxon>
        <taxon>Pucciniomycotina</taxon>
        <taxon>Mixiomycetes</taxon>
        <taxon>Mixiales</taxon>
        <taxon>Mixiaceae</taxon>
        <taxon>Mixia</taxon>
    </lineage>
</organism>
<dbReference type="GO" id="GO:0034506">
    <property type="term" value="C:chromosome, centromeric core domain"/>
    <property type="evidence" value="ECO:0007669"/>
    <property type="project" value="TreeGrafter"/>
</dbReference>
<reference evidence="8 9" key="1">
    <citation type="journal article" date="2011" name="J. Gen. Appl. Microbiol.">
        <title>Draft genome sequencing of the enigmatic basidiomycete Mixia osmundae.</title>
        <authorList>
            <person name="Nishida H."/>
            <person name="Nagatsuka Y."/>
            <person name="Sugiyama J."/>
        </authorList>
    </citation>
    <scope>NUCLEOTIDE SEQUENCE [LARGE SCALE GENOMIC DNA]</scope>
    <source>
        <strain evidence="9">CBS 9802 / IAM 14324 / JCM 22182 / KY 12970</strain>
    </source>
</reference>
<evidence type="ECO:0000259" key="7">
    <source>
        <dbReference type="Pfam" id="PF09779"/>
    </source>
</evidence>
<feature type="compositionally biased region" description="Basic and acidic residues" evidence="6">
    <location>
        <begin position="333"/>
        <end position="346"/>
    </location>
</feature>
<name>G7DTF0_MIXOS</name>
<keyword evidence="9" id="KW-1185">Reference proteome</keyword>
<evidence type="ECO:0000256" key="6">
    <source>
        <dbReference type="SAM" id="MobiDB-lite"/>
    </source>
</evidence>
<keyword evidence="2" id="KW-0812">Transmembrane</keyword>
<dbReference type="PANTHER" id="PTHR28538:SF1">
    <property type="entry name" value="INTEGRAL INNER NUCLEAR MEMBRANE PROTEIN IMA1"/>
    <property type="match status" value="1"/>
</dbReference>
<comment type="subcellular location">
    <subcellularLocation>
        <location evidence="1">Nucleus inner membrane</location>
        <topology evidence="1">Multi-pass membrane protein</topology>
    </subcellularLocation>
</comment>
<dbReference type="InterPro" id="IPR042321">
    <property type="entry name" value="Ima1"/>
</dbReference>
<evidence type="ECO:0000256" key="5">
    <source>
        <dbReference type="ARBA" id="ARBA00023242"/>
    </source>
</evidence>
<keyword evidence="3" id="KW-1133">Transmembrane helix</keyword>
<gene>
    <name evidence="8" type="primary">Mo00443</name>
    <name evidence="8" type="ORF">E5Q_00443</name>
</gene>
<dbReference type="STRING" id="764103.G7DTF0"/>
<dbReference type="InParanoid" id="G7DTF0"/>
<dbReference type="GO" id="GO:0044732">
    <property type="term" value="C:mitotic spindle pole body"/>
    <property type="evidence" value="ECO:0007669"/>
    <property type="project" value="TreeGrafter"/>
</dbReference>
<reference evidence="8 9" key="2">
    <citation type="journal article" date="2012" name="Open Biol.">
        <title>Characteristics of nucleosomes and linker DNA regions on the genome of the basidiomycete Mixia osmundae revealed by mono- and dinucleosome mapping.</title>
        <authorList>
            <person name="Nishida H."/>
            <person name="Kondo S."/>
            <person name="Matsumoto T."/>
            <person name="Suzuki Y."/>
            <person name="Yoshikawa H."/>
            <person name="Taylor T.D."/>
            <person name="Sugiyama J."/>
        </authorList>
    </citation>
    <scope>NUCLEOTIDE SEQUENCE [LARGE SCALE GENOMIC DNA]</scope>
    <source>
        <strain evidence="9">CBS 9802 / IAM 14324 / JCM 22182 / KY 12970</strain>
    </source>
</reference>
<dbReference type="GO" id="GO:0071765">
    <property type="term" value="P:nuclear inner membrane organization"/>
    <property type="evidence" value="ECO:0007669"/>
    <property type="project" value="InterPro"/>
</dbReference>
<dbReference type="HOGENOM" id="CLU_631749_0_0_1"/>
<dbReference type="Pfam" id="PF09779">
    <property type="entry name" value="Ima1_N"/>
    <property type="match status" value="1"/>
</dbReference>
<protein>
    <recommendedName>
        <fullName evidence="7">Ima1 N-terminal domain-containing protein</fullName>
    </recommendedName>
</protein>